<feature type="transmembrane region" description="Helical" evidence="7">
    <location>
        <begin position="12"/>
        <end position="31"/>
    </location>
</feature>
<keyword evidence="6 7" id="KW-0472">Membrane</keyword>
<keyword evidence="4 7" id="KW-0812">Transmembrane</keyword>
<organism evidence="9 10">
    <name type="scientific">Brunnivagina elsteri CCALA 953</name>
    <dbReference type="NCBI Taxonomy" id="987040"/>
    <lineage>
        <taxon>Bacteria</taxon>
        <taxon>Bacillati</taxon>
        <taxon>Cyanobacteriota</taxon>
        <taxon>Cyanophyceae</taxon>
        <taxon>Nostocales</taxon>
        <taxon>Calotrichaceae</taxon>
        <taxon>Brunnivagina</taxon>
    </lineage>
</organism>
<dbReference type="OrthoDB" id="9813426at2"/>
<gene>
    <name evidence="9" type="ORF">CK510_28425</name>
</gene>
<name>A0A2A2TAX4_9CYAN</name>
<keyword evidence="10" id="KW-1185">Reference proteome</keyword>
<evidence type="ECO:0000256" key="7">
    <source>
        <dbReference type="SAM" id="Phobius"/>
    </source>
</evidence>
<accession>A0A2A2TAX4</accession>
<comment type="similarity">
    <text evidence="2">Belongs to the DedA family.</text>
</comment>
<dbReference type="PANTHER" id="PTHR42709:SF6">
    <property type="entry name" value="UNDECAPRENYL PHOSPHATE TRANSPORTER A"/>
    <property type="match status" value="1"/>
</dbReference>
<evidence type="ECO:0000256" key="5">
    <source>
        <dbReference type="ARBA" id="ARBA00022989"/>
    </source>
</evidence>
<evidence type="ECO:0000313" key="9">
    <source>
        <dbReference type="EMBL" id="PAX48245.1"/>
    </source>
</evidence>
<evidence type="ECO:0000259" key="8">
    <source>
        <dbReference type="Pfam" id="PF09335"/>
    </source>
</evidence>
<feature type="transmembrane region" description="Helical" evidence="7">
    <location>
        <begin position="70"/>
        <end position="91"/>
    </location>
</feature>
<keyword evidence="3" id="KW-1003">Cell membrane</keyword>
<evidence type="ECO:0000256" key="4">
    <source>
        <dbReference type="ARBA" id="ARBA00022692"/>
    </source>
</evidence>
<dbReference type="RefSeq" id="WP_095724835.1">
    <property type="nucleotide sequence ID" value="NZ_NTFS01000566.1"/>
</dbReference>
<dbReference type="EMBL" id="NTFS01000566">
    <property type="protein sequence ID" value="PAX48245.1"/>
    <property type="molecule type" value="Genomic_DNA"/>
</dbReference>
<feature type="transmembrane region" description="Helical" evidence="7">
    <location>
        <begin position="192"/>
        <end position="213"/>
    </location>
</feature>
<evidence type="ECO:0000256" key="1">
    <source>
        <dbReference type="ARBA" id="ARBA00004651"/>
    </source>
</evidence>
<feature type="domain" description="VTT" evidence="8">
    <location>
        <begin position="69"/>
        <end position="180"/>
    </location>
</feature>
<proteinExistence type="inferred from homology"/>
<dbReference type="InterPro" id="IPR032816">
    <property type="entry name" value="VTT_dom"/>
</dbReference>
<dbReference type="AlphaFoldDB" id="A0A2A2TAX4"/>
<keyword evidence="5 7" id="KW-1133">Transmembrane helix</keyword>
<dbReference type="InterPro" id="IPR051311">
    <property type="entry name" value="DedA_domain"/>
</dbReference>
<comment type="subcellular location">
    <subcellularLocation>
        <location evidence="1">Cell membrane</location>
        <topology evidence="1">Multi-pass membrane protein</topology>
    </subcellularLocation>
</comment>
<evidence type="ECO:0000313" key="10">
    <source>
        <dbReference type="Proteomes" id="UP000218238"/>
    </source>
</evidence>
<evidence type="ECO:0000256" key="6">
    <source>
        <dbReference type="ARBA" id="ARBA00023136"/>
    </source>
</evidence>
<evidence type="ECO:0000256" key="3">
    <source>
        <dbReference type="ARBA" id="ARBA00022475"/>
    </source>
</evidence>
<evidence type="ECO:0000256" key="2">
    <source>
        <dbReference type="ARBA" id="ARBA00010792"/>
    </source>
</evidence>
<dbReference type="Proteomes" id="UP000218238">
    <property type="component" value="Unassembled WGS sequence"/>
</dbReference>
<sequence length="222" mass="24562">MSDWIITNVTQIIYSLGYVGIALMMFLENLFPPIPSELIMPLAGFTANEKAVAAVKALGKLPPDVEPLNIFGVFLAGLIGSVLGGLVWYYPGKMLGEPRLKQLADKYGKWITVSSHDITKSSQWFNRQGTKAVFIGRLVPGIRTLISVPAGISNMPLIPFLFYTTLGSALWVGLLTYSGYALGSQYELVDKYLAPVSKIVLAGLLLAFGFWTFKRRQKRRKR</sequence>
<dbReference type="GO" id="GO:0005886">
    <property type="term" value="C:plasma membrane"/>
    <property type="evidence" value="ECO:0007669"/>
    <property type="project" value="UniProtKB-SubCell"/>
</dbReference>
<protein>
    <submittedName>
        <fullName evidence="9">Alkaline phosphatase</fullName>
    </submittedName>
</protein>
<dbReference type="PANTHER" id="PTHR42709">
    <property type="entry name" value="ALKALINE PHOSPHATASE LIKE PROTEIN"/>
    <property type="match status" value="1"/>
</dbReference>
<reference evidence="9 10" key="1">
    <citation type="submission" date="2017-08" db="EMBL/GenBank/DDBJ databases">
        <title>Draft genome sequence of filamentous cyanobacterium Calothrix elsteri CCALA 953.</title>
        <authorList>
            <person name="Gagunashvili A.N."/>
            <person name="Elster J."/>
            <person name="Andresson O.S."/>
        </authorList>
    </citation>
    <scope>NUCLEOTIDE SEQUENCE [LARGE SCALE GENOMIC DNA]</scope>
    <source>
        <strain evidence="9 10">CCALA 953</strain>
    </source>
</reference>
<dbReference type="Pfam" id="PF09335">
    <property type="entry name" value="VTT_dom"/>
    <property type="match status" value="1"/>
</dbReference>
<comment type="caution">
    <text evidence="9">The sequence shown here is derived from an EMBL/GenBank/DDBJ whole genome shotgun (WGS) entry which is preliminary data.</text>
</comment>
<feature type="transmembrane region" description="Helical" evidence="7">
    <location>
        <begin position="160"/>
        <end position="180"/>
    </location>
</feature>